<name>A0A9D1CGT5_9FIRM</name>
<dbReference type="InterPro" id="IPR025374">
    <property type="entry name" value="DUF4364"/>
</dbReference>
<protein>
    <submittedName>
        <fullName evidence="1">DUF4364 family protein</fullName>
    </submittedName>
</protein>
<evidence type="ECO:0000313" key="1">
    <source>
        <dbReference type="EMBL" id="HIQ60877.1"/>
    </source>
</evidence>
<comment type="caution">
    <text evidence="1">The sequence shown here is derived from an EMBL/GenBank/DDBJ whole genome shotgun (WGS) entry which is preliminary data.</text>
</comment>
<dbReference type="Proteomes" id="UP000886879">
    <property type="component" value="Unassembled WGS sequence"/>
</dbReference>
<reference evidence="1" key="1">
    <citation type="submission" date="2020-10" db="EMBL/GenBank/DDBJ databases">
        <authorList>
            <person name="Gilroy R."/>
        </authorList>
    </citation>
    <scope>NUCLEOTIDE SEQUENCE</scope>
    <source>
        <strain evidence="1">ChiGjej2B2-12916</strain>
    </source>
</reference>
<gene>
    <name evidence="1" type="ORF">IAD31_04690</name>
</gene>
<organism evidence="1 2">
    <name type="scientific">Candidatus Enterenecus faecium</name>
    <dbReference type="NCBI Taxonomy" id="2840780"/>
    <lineage>
        <taxon>Bacteria</taxon>
        <taxon>Bacillati</taxon>
        <taxon>Bacillota</taxon>
        <taxon>Clostridia</taxon>
        <taxon>Eubacteriales</taxon>
        <taxon>Candidatus Enterenecus</taxon>
    </lineage>
</organism>
<dbReference type="EMBL" id="DVFO01000046">
    <property type="protein sequence ID" value="HIQ60877.1"/>
    <property type="molecule type" value="Genomic_DNA"/>
</dbReference>
<evidence type="ECO:0000313" key="2">
    <source>
        <dbReference type="Proteomes" id="UP000886879"/>
    </source>
</evidence>
<dbReference type="Pfam" id="PF14277">
    <property type="entry name" value="DUF4364"/>
    <property type="match status" value="1"/>
</dbReference>
<proteinExistence type="predicted"/>
<accession>A0A9D1CGT5</accession>
<reference evidence="1" key="2">
    <citation type="journal article" date="2021" name="PeerJ">
        <title>Extensive microbial diversity within the chicken gut microbiome revealed by metagenomics and culture.</title>
        <authorList>
            <person name="Gilroy R."/>
            <person name="Ravi A."/>
            <person name="Getino M."/>
            <person name="Pursley I."/>
            <person name="Horton D.L."/>
            <person name="Alikhan N.F."/>
            <person name="Baker D."/>
            <person name="Gharbi K."/>
            <person name="Hall N."/>
            <person name="Watson M."/>
            <person name="Adriaenssens E.M."/>
            <person name="Foster-Nyarko E."/>
            <person name="Jarju S."/>
            <person name="Secka A."/>
            <person name="Antonio M."/>
            <person name="Oren A."/>
            <person name="Chaudhuri R.R."/>
            <person name="La Ragione R."/>
            <person name="Hildebrand F."/>
            <person name="Pallen M.J."/>
        </authorList>
    </citation>
    <scope>NUCLEOTIDE SEQUENCE</scope>
    <source>
        <strain evidence="1">ChiGjej2B2-12916</strain>
    </source>
</reference>
<dbReference type="AlphaFoldDB" id="A0A9D1CGT5"/>
<sequence length="182" mass="20587">MARFGFIHSKLDTKLLILYILTRVAGPIDFATLTDLVMCDDGVDYFEFAEALSELLESGHLVREGDYYSPTDKGRRNCADGESSLSPVIRKRCDQRLAPFNAALKRKAQVRSRVDPSPDGTFYTVRLMLDDDRDNLFTLSLLTATREEGEDIAQRFTQHPDRIYNGVLGILLSDPEKRGETH</sequence>